<name>A0A9D1YMX3_9FIRM</name>
<evidence type="ECO:0000313" key="1">
    <source>
        <dbReference type="EMBL" id="HIY59855.1"/>
    </source>
</evidence>
<sequence>MLEILDTWDTVFTCFQDGRFSLKRWEGYADAAMPGLKEKVLEDTADYDFRRDILPVLQNLNGNRERASEAHESFLEAVGGLNEKLEQKLGILPDMKIVFYLGLCSGAGWATELEGCPAVLLGLEKIVELSWSGRMSMKALLYHEIGHIWHFQVRGGRNVSEAAVDKGLWQLYSEGMAMYIEQLLCGEKHFYHQDKNGWLEWCADHREELYREYLTRLERGESLQPFFGDWSSLHGKSDTGYYLGGELIRSLAEKYSLRELAALELPEVEKALRAAAFSSDRKGRQV</sequence>
<protein>
    <recommendedName>
        <fullName evidence="3">DUF2268 domain-containing protein</fullName>
    </recommendedName>
</protein>
<dbReference type="EMBL" id="DXDD01000050">
    <property type="protein sequence ID" value="HIY59855.1"/>
    <property type="molecule type" value="Genomic_DNA"/>
</dbReference>
<evidence type="ECO:0000313" key="2">
    <source>
        <dbReference type="Proteomes" id="UP000824007"/>
    </source>
</evidence>
<proteinExistence type="predicted"/>
<gene>
    <name evidence="1" type="ORF">H9831_04110</name>
</gene>
<dbReference type="AlphaFoldDB" id="A0A9D1YMX3"/>
<organism evidence="1 2">
    <name type="scientific">Candidatus Eisenbergiella pullistercoris</name>
    <dbReference type="NCBI Taxonomy" id="2838555"/>
    <lineage>
        <taxon>Bacteria</taxon>
        <taxon>Bacillati</taxon>
        <taxon>Bacillota</taxon>
        <taxon>Clostridia</taxon>
        <taxon>Lachnospirales</taxon>
        <taxon>Lachnospiraceae</taxon>
        <taxon>Eisenbergiella</taxon>
    </lineage>
</organism>
<dbReference type="Proteomes" id="UP000824007">
    <property type="component" value="Unassembled WGS sequence"/>
</dbReference>
<comment type="caution">
    <text evidence="1">The sequence shown here is derived from an EMBL/GenBank/DDBJ whole genome shotgun (WGS) entry which is preliminary data.</text>
</comment>
<evidence type="ECO:0008006" key="3">
    <source>
        <dbReference type="Google" id="ProtNLM"/>
    </source>
</evidence>
<accession>A0A9D1YMX3</accession>
<reference evidence="1" key="1">
    <citation type="journal article" date="2021" name="PeerJ">
        <title>Extensive microbial diversity within the chicken gut microbiome revealed by metagenomics and culture.</title>
        <authorList>
            <person name="Gilroy R."/>
            <person name="Ravi A."/>
            <person name="Getino M."/>
            <person name="Pursley I."/>
            <person name="Horton D.L."/>
            <person name="Alikhan N.F."/>
            <person name="Baker D."/>
            <person name="Gharbi K."/>
            <person name="Hall N."/>
            <person name="Watson M."/>
            <person name="Adriaenssens E.M."/>
            <person name="Foster-Nyarko E."/>
            <person name="Jarju S."/>
            <person name="Secka A."/>
            <person name="Antonio M."/>
            <person name="Oren A."/>
            <person name="Chaudhuri R.R."/>
            <person name="La Ragione R."/>
            <person name="Hildebrand F."/>
            <person name="Pallen M.J."/>
        </authorList>
    </citation>
    <scope>NUCLEOTIDE SEQUENCE</scope>
    <source>
        <strain evidence="1">ChiSxjej3B15-24422</strain>
    </source>
</reference>
<reference evidence="1" key="2">
    <citation type="submission" date="2021-04" db="EMBL/GenBank/DDBJ databases">
        <authorList>
            <person name="Gilroy R."/>
        </authorList>
    </citation>
    <scope>NUCLEOTIDE SEQUENCE</scope>
    <source>
        <strain evidence="1">ChiSxjej3B15-24422</strain>
    </source>
</reference>